<name>A0A935K5W3_9RHOO</name>
<evidence type="ECO:0000256" key="1">
    <source>
        <dbReference type="SAM" id="MobiDB-lite"/>
    </source>
</evidence>
<proteinExistence type="predicted"/>
<dbReference type="Pfam" id="PF10636">
    <property type="entry name" value="hemP"/>
    <property type="match status" value="1"/>
</dbReference>
<feature type="compositionally biased region" description="Polar residues" evidence="1">
    <location>
        <begin position="1"/>
        <end position="17"/>
    </location>
</feature>
<organism evidence="2 3">
    <name type="scientific">Candidatus Dechloromonas phosphorivorans</name>
    <dbReference type="NCBI Taxonomy" id="2899244"/>
    <lineage>
        <taxon>Bacteria</taxon>
        <taxon>Pseudomonadati</taxon>
        <taxon>Pseudomonadota</taxon>
        <taxon>Betaproteobacteria</taxon>
        <taxon>Rhodocyclales</taxon>
        <taxon>Azonexaceae</taxon>
        <taxon>Dechloromonas</taxon>
    </lineage>
</organism>
<sequence length="58" mass="6531">METQAKPPLSTTPTDSNVARPRIGSEEILRGNTTVEIEHAGQRYLLRVTRENKLILTK</sequence>
<dbReference type="InterPro" id="IPR019600">
    <property type="entry name" value="Hemin_uptake_protein_HemP"/>
</dbReference>
<protein>
    <submittedName>
        <fullName evidence="2">Hemin uptake protein HemP</fullName>
    </submittedName>
</protein>
<dbReference type="Gene3D" id="2.10.70.10">
    <property type="entry name" value="Complement Module, domain 1"/>
    <property type="match status" value="1"/>
</dbReference>
<comment type="caution">
    <text evidence="2">The sequence shown here is derived from an EMBL/GenBank/DDBJ whole genome shotgun (WGS) entry which is preliminary data.</text>
</comment>
<dbReference type="EMBL" id="JADJMS010000047">
    <property type="protein sequence ID" value="MBK7416908.1"/>
    <property type="molecule type" value="Genomic_DNA"/>
</dbReference>
<evidence type="ECO:0000313" key="2">
    <source>
        <dbReference type="EMBL" id="MBK7416908.1"/>
    </source>
</evidence>
<accession>A0A935K5W3</accession>
<reference evidence="2 3" key="1">
    <citation type="submission" date="2020-10" db="EMBL/GenBank/DDBJ databases">
        <title>Connecting structure to function with the recovery of over 1000 high-quality activated sludge metagenome-assembled genomes encoding full-length rRNA genes using long-read sequencing.</title>
        <authorList>
            <person name="Singleton C.M."/>
            <person name="Petriglieri F."/>
            <person name="Kristensen J.M."/>
            <person name="Kirkegaard R.H."/>
            <person name="Michaelsen T.Y."/>
            <person name="Andersen M.H."/>
            <person name="Karst S.M."/>
            <person name="Dueholm M.S."/>
            <person name="Nielsen P.H."/>
            <person name="Albertsen M."/>
        </authorList>
    </citation>
    <scope>NUCLEOTIDE SEQUENCE [LARGE SCALE GENOMIC DNA]</scope>
    <source>
        <strain evidence="2">EsbW_18-Q3-R4-48_BATAC.463</strain>
    </source>
</reference>
<dbReference type="AlphaFoldDB" id="A0A935K5W3"/>
<feature type="region of interest" description="Disordered" evidence="1">
    <location>
        <begin position="1"/>
        <end position="27"/>
    </location>
</feature>
<dbReference type="Proteomes" id="UP000739411">
    <property type="component" value="Unassembled WGS sequence"/>
</dbReference>
<gene>
    <name evidence="2" type="ORF">IPJ38_19245</name>
</gene>
<evidence type="ECO:0000313" key="3">
    <source>
        <dbReference type="Proteomes" id="UP000739411"/>
    </source>
</evidence>